<keyword evidence="3" id="KW-1185">Reference proteome</keyword>
<feature type="region of interest" description="Disordered" evidence="1">
    <location>
        <begin position="421"/>
        <end position="448"/>
    </location>
</feature>
<evidence type="ECO:0008006" key="4">
    <source>
        <dbReference type="Google" id="ProtNLM"/>
    </source>
</evidence>
<proteinExistence type="predicted"/>
<sequence length="448" mass="49331">MALPNMYDVVMRKMHSDNSPPIKGVKSTPQLFTKLHTHRLEMAISIFTLLFLYFFYSRYAHTEWDDGCGCDKNDLTYYRKTFFLPYVDKFKSESVPLMKATINGSDFKLPMDTGSTGVLIGAPLLPDVDASKGKPSYEYLSSSNILYNGNLVDLPITFHGEKKTYVTATVPVLVVEKSVKCPWYNAEVDNGVCPPNPDGPPPTPRDLSKITYMGVGFGRNKPGDGQPNAIPAANPFLNIGSINGRRLKADELRTGYTLSTKGVYLGLTSRNTHDFVWADLPAGVTHDTDPRDWAMVPMCFSLNDEGNNCGSALIDTGINQMYLRTDVGVVTPNVTVKNPKYPKYSKNKYVTRVKPGTKIAIGFPSNDEKGVAGYIIEVGKKSPVAPAYVVPGKQSPPPFVNTGRNFIFGWDVAFDAIGGRFGFRPTSPPNMPPTEGPEEPEESDEESH</sequence>
<protein>
    <recommendedName>
        <fullName evidence="4">Acid protease</fullName>
    </recommendedName>
</protein>
<organism evidence="2 3">
    <name type="scientific">Zopfia rhizophila CBS 207.26</name>
    <dbReference type="NCBI Taxonomy" id="1314779"/>
    <lineage>
        <taxon>Eukaryota</taxon>
        <taxon>Fungi</taxon>
        <taxon>Dikarya</taxon>
        <taxon>Ascomycota</taxon>
        <taxon>Pezizomycotina</taxon>
        <taxon>Dothideomycetes</taxon>
        <taxon>Dothideomycetes incertae sedis</taxon>
        <taxon>Zopfiaceae</taxon>
        <taxon>Zopfia</taxon>
    </lineage>
</organism>
<feature type="compositionally biased region" description="Pro residues" evidence="1">
    <location>
        <begin position="426"/>
        <end position="435"/>
    </location>
</feature>
<dbReference type="AlphaFoldDB" id="A0A6A6E086"/>
<name>A0A6A6E086_9PEZI</name>
<accession>A0A6A6E086</accession>
<evidence type="ECO:0000313" key="2">
    <source>
        <dbReference type="EMBL" id="KAF2184663.1"/>
    </source>
</evidence>
<feature type="compositionally biased region" description="Acidic residues" evidence="1">
    <location>
        <begin position="436"/>
        <end position="448"/>
    </location>
</feature>
<evidence type="ECO:0000313" key="3">
    <source>
        <dbReference type="Proteomes" id="UP000800200"/>
    </source>
</evidence>
<reference evidence="2" key="1">
    <citation type="journal article" date="2020" name="Stud. Mycol.">
        <title>101 Dothideomycetes genomes: a test case for predicting lifestyles and emergence of pathogens.</title>
        <authorList>
            <person name="Haridas S."/>
            <person name="Albert R."/>
            <person name="Binder M."/>
            <person name="Bloem J."/>
            <person name="Labutti K."/>
            <person name="Salamov A."/>
            <person name="Andreopoulos B."/>
            <person name="Baker S."/>
            <person name="Barry K."/>
            <person name="Bills G."/>
            <person name="Bluhm B."/>
            <person name="Cannon C."/>
            <person name="Castanera R."/>
            <person name="Culley D."/>
            <person name="Daum C."/>
            <person name="Ezra D."/>
            <person name="Gonzalez J."/>
            <person name="Henrissat B."/>
            <person name="Kuo A."/>
            <person name="Liang C."/>
            <person name="Lipzen A."/>
            <person name="Lutzoni F."/>
            <person name="Magnuson J."/>
            <person name="Mondo S."/>
            <person name="Nolan M."/>
            <person name="Ohm R."/>
            <person name="Pangilinan J."/>
            <person name="Park H.-J."/>
            <person name="Ramirez L."/>
            <person name="Alfaro M."/>
            <person name="Sun H."/>
            <person name="Tritt A."/>
            <person name="Yoshinaga Y."/>
            <person name="Zwiers L.-H."/>
            <person name="Turgeon B."/>
            <person name="Goodwin S."/>
            <person name="Spatafora J."/>
            <person name="Crous P."/>
            <person name="Grigoriev I."/>
        </authorList>
    </citation>
    <scope>NUCLEOTIDE SEQUENCE</scope>
    <source>
        <strain evidence="2">CBS 207.26</strain>
    </source>
</reference>
<evidence type="ECO:0000256" key="1">
    <source>
        <dbReference type="SAM" id="MobiDB-lite"/>
    </source>
</evidence>
<gene>
    <name evidence="2" type="ORF">K469DRAFT_177368</name>
</gene>
<dbReference type="OrthoDB" id="5291209at2759"/>
<dbReference type="EMBL" id="ML994637">
    <property type="protein sequence ID" value="KAF2184663.1"/>
    <property type="molecule type" value="Genomic_DNA"/>
</dbReference>
<dbReference type="Proteomes" id="UP000800200">
    <property type="component" value="Unassembled WGS sequence"/>
</dbReference>